<dbReference type="GO" id="GO:0005635">
    <property type="term" value="C:nuclear envelope"/>
    <property type="evidence" value="ECO:0007669"/>
    <property type="project" value="TreeGrafter"/>
</dbReference>
<feature type="transmembrane region" description="Helical" evidence="5">
    <location>
        <begin position="151"/>
        <end position="176"/>
    </location>
</feature>
<evidence type="ECO:0000256" key="2">
    <source>
        <dbReference type="ARBA" id="ARBA00022692"/>
    </source>
</evidence>
<dbReference type="InterPro" id="IPR023352">
    <property type="entry name" value="MAPEG-like_dom_sf"/>
</dbReference>
<sequence length="178" mass="19233">MSSLTISSDYGYVLVSAGVIGLTQLFIGGSVMKLRKKFFKCESYLKQQEVKDMAEKHMVAFQTMPNDLGYPDTGCGLYAKHLPYDQWVEFNNAQRAHYNMIEVSGPVLACMLTAGLRIPRVSAAIGMLFALGRYVYANGYKSKQGADGRMVGAVIGGLSTMALFFSAIATGVATVAGM</sequence>
<dbReference type="SUPFAM" id="SSF161084">
    <property type="entry name" value="MAPEG domain-like"/>
    <property type="match status" value="1"/>
</dbReference>
<evidence type="ECO:0000256" key="3">
    <source>
        <dbReference type="ARBA" id="ARBA00022989"/>
    </source>
</evidence>
<dbReference type="GO" id="GO:0004364">
    <property type="term" value="F:glutathione transferase activity"/>
    <property type="evidence" value="ECO:0007669"/>
    <property type="project" value="TreeGrafter"/>
</dbReference>
<reference evidence="6" key="1">
    <citation type="submission" date="2021-01" db="EMBL/GenBank/DDBJ databases">
        <authorList>
            <person name="Corre E."/>
            <person name="Pelletier E."/>
            <person name="Niang G."/>
            <person name="Scheremetjew M."/>
            <person name="Finn R."/>
            <person name="Kale V."/>
            <person name="Holt S."/>
            <person name="Cochrane G."/>
            <person name="Meng A."/>
            <person name="Brown T."/>
            <person name="Cohen L."/>
        </authorList>
    </citation>
    <scope>NUCLEOTIDE SEQUENCE</scope>
    <source>
        <strain evidence="6">CCMP645</strain>
    </source>
</reference>
<dbReference type="InterPro" id="IPR050997">
    <property type="entry name" value="MAPEG"/>
</dbReference>
<accession>A0A7S4F139</accession>
<keyword evidence="2 5" id="KW-0812">Transmembrane</keyword>
<dbReference type="EMBL" id="HBIZ01030179">
    <property type="protein sequence ID" value="CAE0766615.1"/>
    <property type="molecule type" value="Transcribed_RNA"/>
</dbReference>
<dbReference type="AlphaFoldDB" id="A0A7S4F139"/>
<dbReference type="PANTHER" id="PTHR10250:SF26">
    <property type="entry name" value="GLUTATHIONE S-TRANSFERASE 3, MITOCHONDRIAL"/>
    <property type="match status" value="1"/>
</dbReference>
<evidence type="ECO:0000256" key="1">
    <source>
        <dbReference type="ARBA" id="ARBA00004141"/>
    </source>
</evidence>
<proteinExistence type="predicted"/>
<dbReference type="GO" id="GO:0006691">
    <property type="term" value="P:leukotriene metabolic process"/>
    <property type="evidence" value="ECO:0007669"/>
    <property type="project" value="UniProtKB-ARBA"/>
</dbReference>
<evidence type="ECO:0008006" key="7">
    <source>
        <dbReference type="Google" id="ProtNLM"/>
    </source>
</evidence>
<dbReference type="GO" id="GO:0016020">
    <property type="term" value="C:membrane"/>
    <property type="evidence" value="ECO:0007669"/>
    <property type="project" value="UniProtKB-SubCell"/>
</dbReference>
<evidence type="ECO:0000256" key="5">
    <source>
        <dbReference type="SAM" id="Phobius"/>
    </source>
</evidence>
<organism evidence="6">
    <name type="scientific">Chrysotila carterae</name>
    <name type="common">Marine alga</name>
    <name type="synonym">Syracosphaera carterae</name>
    <dbReference type="NCBI Taxonomy" id="13221"/>
    <lineage>
        <taxon>Eukaryota</taxon>
        <taxon>Haptista</taxon>
        <taxon>Haptophyta</taxon>
        <taxon>Prymnesiophyceae</taxon>
        <taxon>Isochrysidales</taxon>
        <taxon>Isochrysidaceae</taxon>
        <taxon>Chrysotila</taxon>
    </lineage>
</organism>
<dbReference type="Gene3D" id="1.20.120.550">
    <property type="entry name" value="Membrane associated eicosanoid/glutathione metabolism-like domain"/>
    <property type="match status" value="1"/>
</dbReference>
<evidence type="ECO:0000313" key="6">
    <source>
        <dbReference type="EMBL" id="CAE0766615.1"/>
    </source>
</evidence>
<name>A0A7S4F139_CHRCT</name>
<dbReference type="InterPro" id="IPR001129">
    <property type="entry name" value="Membr-assoc_MAPEG"/>
</dbReference>
<gene>
    <name evidence="6" type="ORF">PCAR00345_LOCUS19227</name>
</gene>
<evidence type="ECO:0000256" key="4">
    <source>
        <dbReference type="ARBA" id="ARBA00023136"/>
    </source>
</evidence>
<keyword evidence="3 5" id="KW-1133">Transmembrane helix</keyword>
<keyword evidence="4 5" id="KW-0472">Membrane</keyword>
<dbReference type="PANTHER" id="PTHR10250">
    <property type="entry name" value="MICROSOMAL GLUTATHIONE S-TRANSFERASE"/>
    <property type="match status" value="1"/>
</dbReference>
<dbReference type="GO" id="GO:0005783">
    <property type="term" value="C:endoplasmic reticulum"/>
    <property type="evidence" value="ECO:0007669"/>
    <property type="project" value="TreeGrafter"/>
</dbReference>
<feature type="transmembrane region" description="Helical" evidence="5">
    <location>
        <begin position="12"/>
        <end position="32"/>
    </location>
</feature>
<comment type="subcellular location">
    <subcellularLocation>
        <location evidence="1">Membrane</location>
        <topology evidence="1">Multi-pass membrane protein</topology>
    </subcellularLocation>
</comment>
<protein>
    <recommendedName>
        <fullName evidence="7">Glutathione transferase</fullName>
    </recommendedName>
</protein>
<dbReference type="Pfam" id="PF01124">
    <property type="entry name" value="MAPEG"/>
    <property type="match status" value="1"/>
</dbReference>
<dbReference type="GO" id="GO:0004602">
    <property type="term" value="F:glutathione peroxidase activity"/>
    <property type="evidence" value="ECO:0007669"/>
    <property type="project" value="TreeGrafter"/>
</dbReference>